<reference evidence="1" key="1">
    <citation type="submission" date="2021-06" db="EMBL/GenBank/DDBJ databases">
        <authorList>
            <person name="Kallberg Y."/>
            <person name="Tangrot J."/>
            <person name="Rosling A."/>
        </authorList>
    </citation>
    <scope>NUCLEOTIDE SEQUENCE</scope>
    <source>
        <strain evidence="1">MA453B</strain>
    </source>
</reference>
<protein>
    <submittedName>
        <fullName evidence="1">7941_t:CDS:1</fullName>
    </submittedName>
</protein>
<keyword evidence="2" id="KW-1185">Reference proteome</keyword>
<name>A0A9N9P1W5_9GLOM</name>
<accession>A0A9N9P1W5</accession>
<gene>
    <name evidence="1" type="ORF">DERYTH_LOCUS20139</name>
</gene>
<organism evidence="1 2">
    <name type="scientific">Dentiscutata erythropus</name>
    <dbReference type="NCBI Taxonomy" id="1348616"/>
    <lineage>
        <taxon>Eukaryota</taxon>
        <taxon>Fungi</taxon>
        <taxon>Fungi incertae sedis</taxon>
        <taxon>Mucoromycota</taxon>
        <taxon>Glomeromycotina</taxon>
        <taxon>Glomeromycetes</taxon>
        <taxon>Diversisporales</taxon>
        <taxon>Gigasporaceae</taxon>
        <taxon>Dentiscutata</taxon>
    </lineage>
</organism>
<sequence length="58" mass="7060">MPDIEIFVYYNVITSKLSWPLRNTYHHERVVTTKKFRTKGNVSNHQKDYEQIEEIKFS</sequence>
<proteinExistence type="predicted"/>
<dbReference type="AlphaFoldDB" id="A0A9N9P1W5"/>
<evidence type="ECO:0000313" key="1">
    <source>
        <dbReference type="EMBL" id="CAG8784617.1"/>
    </source>
</evidence>
<dbReference type="EMBL" id="CAJVPY010023185">
    <property type="protein sequence ID" value="CAG8784617.1"/>
    <property type="molecule type" value="Genomic_DNA"/>
</dbReference>
<dbReference type="Proteomes" id="UP000789405">
    <property type="component" value="Unassembled WGS sequence"/>
</dbReference>
<feature type="non-terminal residue" evidence="1">
    <location>
        <position position="58"/>
    </location>
</feature>
<comment type="caution">
    <text evidence="1">The sequence shown here is derived from an EMBL/GenBank/DDBJ whole genome shotgun (WGS) entry which is preliminary data.</text>
</comment>
<evidence type="ECO:0000313" key="2">
    <source>
        <dbReference type="Proteomes" id="UP000789405"/>
    </source>
</evidence>